<name>A0ABQ5KTA8_9EUKA</name>
<protein>
    <submittedName>
        <fullName evidence="1">Uncharacterized protein</fullName>
    </submittedName>
</protein>
<gene>
    <name evidence="1" type="ORF">ADUPG1_008801</name>
</gene>
<evidence type="ECO:0000313" key="1">
    <source>
        <dbReference type="EMBL" id="GKT35696.1"/>
    </source>
</evidence>
<organism evidence="1 2">
    <name type="scientific">Aduncisulcus paluster</name>
    <dbReference type="NCBI Taxonomy" id="2918883"/>
    <lineage>
        <taxon>Eukaryota</taxon>
        <taxon>Metamonada</taxon>
        <taxon>Carpediemonas-like organisms</taxon>
        <taxon>Aduncisulcus</taxon>
    </lineage>
</organism>
<dbReference type="Proteomes" id="UP001057375">
    <property type="component" value="Unassembled WGS sequence"/>
</dbReference>
<proteinExistence type="predicted"/>
<comment type="caution">
    <text evidence="1">The sequence shown here is derived from an EMBL/GenBank/DDBJ whole genome shotgun (WGS) entry which is preliminary data.</text>
</comment>
<sequence>MASPWDEEEYSEECKTESLIITPSKEKINDFLFKTNENSLTITLSQPSHSKFAGEFTWCPFGGYLSPSPYRRGGVLMLYRSGQGGQSRGTVNASCSIKLNLRFYDKKNIFSIELGRLLSSKIRERIERLEKTNRSDIRLSIVQIRPTEKVLLDLKKKDKSSDTEGYTRKAPPAKARYYSDVEESGSRSKSTEFDVRKYITLPKPKSILSNCSRRQTALVHQYSVIFPRKDVKCDVFFRPSYQAIIDKDPKDIREYQRILDSEKEDMIIRHNITLSVRRTNKKSGRSNRPQSSTQLFYCQTCLPLSGQADCVKLTLTIDHKPTHSAYDASYRFIYLHLGFVSWPSFGPASYPGSEPGSPPDKHSFILRYDTDEYQLELYPPDIREKSIKESTKERQAEMEYPMPISRSVPERVSTHEFGSKAFANLYKEDSFDMDSFTQFIKK</sequence>
<dbReference type="EMBL" id="BQXS01011046">
    <property type="protein sequence ID" value="GKT35696.1"/>
    <property type="molecule type" value="Genomic_DNA"/>
</dbReference>
<reference evidence="1" key="1">
    <citation type="submission" date="2022-03" db="EMBL/GenBank/DDBJ databases">
        <title>Draft genome sequence of Aduncisulcus paluster, a free-living microaerophilic Fornicata.</title>
        <authorList>
            <person name="Yuyama I."/>
            <person name="Kume K."/>
            <person name="Tamura T."/>
            <person name="Inagaki Y."/>
            <person name="Hashimoto T."/>
        </authorList>
    </citation>
    <scope>NUCLEOTIDE SEQUENCE</scope>
    <source>
        <strain evidence="1">NY0171</strain>
    </source>
</reference>
<keyword evidence="2" id="KW-1185">Reference proteome</keyword>
<evidence type="ECO:0000313" key="2">
    <source>
        <dbReference type="Proteomes" id="UP001057375"/>
    </source>
</evidence>
<accession>A0ABQ5KTA8</accession>